<feature type="region of interest" description="Disordered" evidence="1">
    <location>
        <begin position="459"/>
        <end position="517"/>
    </location>
</feature>
<name>A0A0D2AQF7_9PEZI</name>
<feature type="compositionally biased region" description="Basic and acidic residues" evidence="1">
    <location>
        <begin position="885"/>
        <end position="907"/>
    </location>
</feature>
<dbReference type="VEuPathDB" id="FungiDB:PV09_07152"/>
<feature type="compositionally biased region" description="Polar residues" evidence="1">
    <location>
        <begin position="40"/>
        <end position="74"/>
    </location>
</feature>
<evidence type="ECO:0000313" key="4">
    <source>
        <dbReference type="Proteomes" id="UP000053259"/>
    </source>
</evidence>
<dbReference type="SUPFAM" id="SSF46689">
    <property type="entry name" value="Homeodomain-like"/>
    <property type="match status" value="1"/>
</dbReference>
<dbReference type="GeneID" id="27315125"/>
<feature type="compositionally biased region" description="Acidic residues" evidence="1">
    <location>
        <begin position="604"/>
        <end position="615"/>
    </location>
</feature>
<reference evidence="3 4" key="1">
    <citation type="submission" date="2015-01" db="EMBL/GenBank/DDBJ databases">
        <title>The Genome Sequence of Ochroconis gallopava CBS43764.</title>
        <authorList>
            <consortium name="The Broad Institute Genomics Platform"/>
            <person name="Cuomo C."/>
            <person name="de Hoog S."/>
            <person name="Gorbushina A."/>
            <person name="Stielow B."/>
            <person name="Teixiera M."/>
            <person name="Abouelleil A."/>
            <person name="Chapman S.B."/>
            <person name="Priest M."/>
            <person name="Young S.K."/>
            <person name="Wortman J."/>
            <person name="Nusbaum C."/>
            <person name="Birren B."/>
        </authorList>
    </citation>
    <scope>NUCLEOTIDE SEQUENCE [LARGE SCALE GENOMIC DNA]</scope>
    <source>
        <strain evidence="3 4">CBS 43764</strain>
    </source>
</reference>
<feature type="region of interest" description="Disordered" evidence="1">
    <location>
        <begin position="257"/>
        <end position="344"/>
    </location>
</feature>
<proteinExistence type="predicted"/>
<dbReference type="Gene3D" id="1.10.10.60">
    <property type="entry name" value="Homeodomain-like"/>
    <property type="match status" value="1"/>
</dbReference>
<feature type="compositionally biased region" description="Basic and acidic residues" evidence="1">
    <location>
        <begin position="163"/>
        <end position="172"/>
    </location>
</feature>
<dbReference type="CDD" id="cd00167">
    <property type="entry name" value="SANT"/>
    <property type="match status" value="1"/>
</dbReference>
<feature type="compositionally biased region" description="Low complexity" evidence="1">
    <location>
        <begin position="29"/>
        <end position="39"/>
    </location>
</feature>
<feature type="region of interest" description="Disordered" evidence="1">
    <location>
        <begin position="1"/>
        <end position="227"/>
    </location>
</feature>
<dbReference type="GO" id="GO:0070898">
    <property type="term" value="P:RNA polymerase III preinitiation complex assembly"/>
    <property type="evidence" value="ECO:0007669"/>
    <property type="project" value="TreeGrafter"/>
</dbReference>
<dbReference type="Pfam" id="PF15963">
    <property type="entry name" value="Myb_DNA-bind_7"/>
    <property type="match status" value="1"/>
</dbReference>
<dbReference type="InterPro" id="IPR039467">
    <property type="entry name" value="TFIIIB_B''_Myb"/>
</dbReference>
<accession>A0A0D2AQF7</accession>
<feature type="region of interest" description="Disordered" evidence="1">
    <location>
        <begin position="822"/>
        <end position="955"/>
    </location>
</feature>
<sequence>MSSFGSSLINKGRKVVPKAAGRRRPGAPPSTAATAVVPTQDSASVASGRSSADASKTPQPDLVSTQATSLQNVVPSEDSFNRSIGKPSSDGLVTGPSSLPQLGGQIGISRPPNKSTEAANPVHPPSSNNVHAAEDIIPQFSSSNIRRRSFSSEVADFSPSKRQRVESHEVNERSTSPPEASMPLRGRDEDEIPIVQVRKRLSPKATKSTPPRSEERVEAPSEQDELVPYEAPMTLEGDQDSSQPTATGIFQPAVAPVLTTTANGPKPRAKGARRNQWQVTTQADLAPTGSREETEVVEHLEEMGDAETDPITVVGPKARKVRKDKGIKKGSMRRSQRSEEAYDDGSIVATGAQVSSAQPTVEQEEALVLAATKGRAIAPQPPPASVVSADLPAGPDPLHEPSPEDDVAEPTSTSARLRNVQKRRAKQKAVEAAKSRASAAQTAAAIDAAVAQSIEGISSPFPPSTSNPVFRVQSQEASSRSRRSTSAITDASDVTQATEGGPRQRKRYRRQATPPGNETVFIADKVTPMISLVGRDTENRVGMRSTMEMKMRDIDWKDIKRRHAEQFRQAAVLKGKRRTNDFDVIFGRQETPPESRSTPAGDGEGGDDDDDDDDGSILEKRILAREKRFGKSTGMRITIVNGEHRMDDSQNQGQRDSEHVDDQVAEADEIDIDELTKRRFNVHTFITWKRRDPEERVYQSSRWSEEETEKFYEALRCCGVDFGSMAEWFPGRIRRSIKRKFNVEERINPERINQTLNEHMMLVTGKELGDDGTGWDLAQFHANGAGRHLKDPREVEMQLAKERAEKEIEIAKAKKEYEAEKANQKLAGMQSENYEEEDEEEDGSVEAGVDDDIEGDGEGEENDDGNEYGKEEEEEEEETIGDVIEDLKSTRMEGKRKDRAAAERASTEEDNDEEESEEYNEADERDVVPTVELDEDDEEVYYEEEDEAPPEWDDE</sequence>
<gene>
    <name evidence="3" type="ORF">PV09_07152</name>
</gene>
<dbReference type="InterPro" id="IPR001005">
    <property type="entry name" value="SANT/Myb"/>
</dbReference>
<feature type="domain" description="Myb-like" evidence="2">
    <location>
        <begin position="699"/>
        <end position="747"/>
    </location>
</feature>
<evidence type="ECO:0000313" key="3">
    <source>
        <dbReference type="EMBL" id="KIW01384.1"/>
    </source>
</evidence>
<feature type="compositionally biased region" description="Basic residues" evidence="1">
    <location>
        <begin position="11"/>
        <end position="25"/>
    </location>
</feature>
<dbReference type="OrthoDB" id="272624at2759"/>
<evidence type="ECO:0000256" key="1">
    <source>
        <dbReference type="SAM" id="MobiDB-lite"/>
    </source>
</evidence>
<feature type="region of interest" description="Disordered" evidence="1">
    <location>
        <begin position="373"/>
        <end position="433"/>
    </location>
</feature>
<evidence type="ECO:0000259" key="2">
    <source>
        <dbReference type="SMART" id="SM00717"/>
    </source>
</evidence>
<dbReference type="EMBL" id="KN847555">
    <property type="protein sequence ID" value="KIW01384.1"/>
    <property type="molecule type" value="Genomic_DNA"/>
</dbReference>
<dbReference type="HOGENOM" id="CLU_308870_0_0_1"/>
<feature type="compositionally biased region" description="Acidic residues" evidence="1">
    <location>
        <begin position="932"/>
        <end position="955"/>
    </location>
</feature>
<feature type="compositionally biased region" description="Polar residues" evidence="1">
    <location>
        <begin position="466"/>
        <end position="476"/>
    </location>
</feature>
<dbReference type="AlphaFoldDB" id="A0A0D2AQF7"/>
<dbReference type="PANTHER" id="PTHR22929">
    <property type="entry name" value="RNA POLYMERASE III TRANSCRIPTION INITIATION FACTOR B"/>
    <property type="match status" value="1"/>
</dbReference>
<dbReference type="RefSeq" id="XP_016211253.1">
    <property type="nucleotide sequence ID" value="XM_016360881.1"/>
</dbReference>
<feature type="region of interest" description="Disordered" evidence="1">
    <location>
        <begin position="585"/>
        <end position="615"/>
    </location>
</feature>
<feature type="compositionally biased region" description="Acidic residues" evidence="1">
    <location>
        <begin position="908"/>
        <end position="924"/>
    </location>
</feature>
<protein>
    <recommendedName>
        <fullName evidence="2">Myb-like domain-containing protein</fullName>
    </recommendedName>
</protein>
<dbReference type="Proteomes" id="UP000053259">
    <property type="component" value="Unassembled WGS sequence"/>
</dbReference>
<feature type="compositionally biased region" description="Basic and acidic residues" evidence="1">
    <location>
        <begin position="290"/>
        <end position="302"/>
    </location>
</feature>
<dbReference type="STRING" id="253628.A0A0D2AQF7"/>
<feature type="compositionally biased region" description="Basic residues" evidence="1">
    <location>
        <begin position="317"/>
        <end position="335"/>
    </location>
</feature>
<dbReference type="InParanoid" id="A0A0D2AQF7"/>
<keyword evidence="4" id="KW-1185">Reference proteome</keyword>
<organism evidence="3 4">
    <name type="scientific">Verruconis gallopava</name>
    <dbReference type="NCBI Taxonomy" id="253628"/>
    <lineage>
        <taxon>Eukaryota</taxon>
        <taxon>Fungi</taxon>
        <taxon>Dikarya</taxon>
        <taxon>Ascomycota</taxon>
        <taxon>Pezizomycotina</taxon>
        <taxon>Dothideomycetes</taxon>
        <taxon>Pleosporomycetidae</taxon>
        <taxon>Venturiales</taxon>
        <taxon>Sympoventuriaceae</taxon>
        <taxon>Verruconis</taxon>
    </lineage>
</organism>
<feature type="compositionally biased region" description="Acidic residues" evidence="1">
    <location>
        <begin position="833"/>
        <end position="884"/>
    </location>
</feature>
<dbReference type="GO" id="GO:0001156">
    <property type="term" value="F:TFIIIC-class transcription factor complex binding"/>
    <property type="evidence" value="ECO:0007669"/>
    <property type="project" value="TreeGrafter"/>
</dbReference>
<dbReference type="InterPro" id="IPR009057">
    <property type="entry name" value="Homeodomain-like_sf"/>
</dbReference>
<dbReference type="GO" id="GO:0000126">
    <property type="term" value="C:transcription factor TFIIIB complex"/>
    <property type="evidence" value="ECO:0007669"/>
    <property type="project" value="TreeGrafter"/>
</dbReference>
<feature type="region of interest" description="Disordered" evidence="1">
    <location>
        <begin position="640"/>
        <end position="662"/>
    </location>
</feature>
<dbReference type="PANTHER" id="PTHR22929:SF0">
    <property type="entry name" value="TRANSCRIPTION FACTOR TFIIIB COMPONENT B'' HOMOLOG"/>
    <property type="match status" value="1"/>
</dbReference>
<dbReference type="SMART" id="SM00717">
    <property type="entry name" value="SANT"/>
    <property type="match status" value="1"/>
</dbReference>